<evidence type="ECO:0000313" key="2">
    <source>
        <dbReference type="RefSeq" id="XP_075106594.1"/>
    </source>
</evidence>
<proteinExistence type="predicted"/>
<dbReference type="Proteomes" id="UP000790787">
    <property type="component" value="Chromosome 3"/>
</dbReference>
<keyword evidence="1" id="KW-1185">Reference proteome</keyword>
<organism evidence="1 2">
    <name type="scientific">Nicotiana tabacum</name>
    <name type="common">Common tobacco</name>
    <dbReference type="NCBI Taxonomy" id="4097"/>
    <lineage>
        <taxon>Eukaryota</taxon>
        <taxon>Viridiplantae</taxon>
        <taxon>Streptophyta</taxon>
        <taxon>Embryophyta</taxon>
        <taxon>Tracheophyta</taxon>
        <taxon>Spermatophyta</taxon>
        <taxon>Magnoliopsida</taxon>
        <taxon>eudicotyledons</taxon>
        <taxon>Gunneridae</taxon>
        <taxon>Pentapetalae</taxon>
        <taxon>asterids</taxon>
        <taxon>lamiids</taxon>
        <taxon>Solanales</taxon>
        <taxon>Solanaceae</taxon>
        <taxon>Nicotianoideae</taxon>
        <taxon>Nicotianeae</taxon>
        <taxon>Nicotiana</taxon>
    </lineage>
</organism>
<gene>
    <name evidence="2" type="primary">LOC107803782</name>
</gene>
<accession>A0AC58UBF2</accession>
<evidence type="ECO:0000313" key="1">
    <source>
        <dbReference type="Proteomes" id="UP000790787"/>
    </source>
</evidence>
<protein>
    <submittedName>
        <fullName evidence="2">Uncharacterized protein LOC107803782</fullName>
    </submittedName>
</protein>
<reference evidence="2" key="2">
    <citation type="submission" date="2025-08" db="UniProtKB">
        <authorList>
            <consortium name="RefSeq"/>
        </authorList>
    </citation>
    <scope>IDENTIFICATION</scope>
    <source>
        <tissue evidence="2">Leaf</tissue>
    </source>
</reference>
<name>A0AC58UBF2_TOBAC</name>
<dbReference type="RefSeq" id="XP_075106594.1">
    <property type="nucleotide sequence ID" value="XM_075250493.1"/>
</dbReference>
<reference evidence="1" key="1">
    <citation type="journal article" date="2014" name="Nat. Commun.">
        <title>The tobacco genome sequence and its comparison with those of tomato and potato.</title>
        <authorList>
            <person name="Sierro N."/>
            <person name="Battey J.N."/>
            <person name="Ouadi S."/>
            <person name="Bakaher N."/>
            <person name="Bovet L."/>
            <person name="Willig A."/>
            <person name="Goepfert S."/>
            <person name="Peitsch M.C."/>
            <person name="Ivanov N.V."/>
        </authorList>
    </citation>
    <scope>NUCLEOTIDE SEQUENCE [LARGE SCALE GENOMIC DNA]</scope>
</reference>
<sequence length="502" mass="54673">MSNNNADNNSNNTLGNHENQIHQNQDIVVPSPLNSPRQSREGTPVTESRADQQEQSEHFEGVTTETLQKLIDAQVGKALQALVSRLPAAPPTPTPNNNTLENPRSGLDNSGNGATPSEPQEGGPGNLNNSYLQNLVLTLQKQLKEQNERIEQIPGVPPVIKGVDMDKYSQQPWKPSAAPLPIPKKFKMPDIPKYDGTTDPRDHVAAFTTGVKGNDLTKQEIESVFVKKFGETLTKGALTWMKFSSISPAILLFLTWHFTTSGKLGEVEACIIYINNKCPFPIWPATAPNAGHPVIANGGFYLPPGRTRRYGAPGDWSGRIWARTGCNFDDPTNHKPACETGDCDGKLECEGTIGLPPVTLVEMSIQFDKKQPSFYDVSLVDGYNLPVSITSKPSASKCVITSCSRNLNAMCPPELQVINDEGQVVACKSACLAFNLDSFCCRNKYGSPDKCKPSVYSSLFKKSCPSYVTYAFDTPSPVVGCSSDQFVITFCPDQWGTDHSSA</sequence>